<keyword evidence="2" id="KW-1185">Reference proteome</keyword>
<gene>
    <name evidence="1" type="ORF">Goshw_016228</name>
</gene>
<sequence>MDGLRWMWMVVCQVLDQGPP</sequence>
<proteinExistence type="predicted"/>
<dbReference type="EMBL" id="JABFAF010000010">
    <property type="protein sequence ID" value="MBA0868611.1"/>
    <property type="molecule type" value="Genomic_DNA"/>
</dbReference>
<reference evidence="1 2" key="1">
    <citation type="journal article" date="2019" name="Genome Biol. Evol.">
        <title>Insights into the evolution of the New World diploid cottons (Gossypium, subgenus Houzingenia) based on genome sequencing.</title>
        <authorList>
            <person name="Grover C.E."/>
            <person name="Arick M.A. 2nd"/>
            <person name="Thrash A."/>
            <person name="Conover J.L."/>
            <person name="Sanders W.S."/>
            <person name="Peterson D.G."/>
            <person name="Frelichowski J.E."/>
            <person name="Scheffler J.A."/>
            <person name="Scheffler B.E."/>
            <person name="Wendel J.F."/>
        </authorList>
    </citation>
    <scope>NUCLEOTIDE SEQUENCE [LARGE SCALE GENOMIC DNA]</scope>
    <source>
        <strain evidence="1">1</strain>
        <tissue evidence="1">Leaf</tissue>
    </source>
</reference>
<name>A0A7J9MCB7_GOSSC</name>
<dbReference type="Proteomes" id="UP000593576">
    <property type="component" value="Unassembled WGS sequence"/>
</dbReference>
<dbReference type="AlphaFoldDB" id="A0A7J9MCB7"/>
<evidence type="ECO:0000313" key="2">
    <source>
        <dbReference type="Proteomes" id="UP000593576"/>
    </source>
</evidence>
<comment type="caution">
    <text evidence="1">The sequence shown here is derived from an EMBL/GenBank/DDBJ whole genome shotgun (WGS) entry which is preliminary data.</text>
</comment>
<evidence type="ECO:0000313" key="1">
    <source>
        <dbReference type="EMBL" id="MBA0868611.1"/>
    </source>
</evidence>
<protein>
    <submittedName>
        <fullName evidence="1">Uncharacterized protein</fullName>
    </submittedName>
</protein>
<accession>A0A7J9MCB7</accession>
<organism evidence="1 2">
    <name type="scientific">Gossypium schwendimanii</name>
    <name type="common">Cotton</name>
    <dbReference type="NCBI Taxonomy" id="34291"/>
    <lineage>
        <taxon>Eukaryota</taxon>
        <taxon>Viridiplantae</taxon>
        <taxon>Streptophyta</taxon>
        <taxon>Embryophyta</taxon>
        <taxon>Tracheophyta</taxon>
        <taxon>Spermatophyta</taxon>
        <taxon>Magnoliopsida</taxon>
        <taxon>eudicotyledons</taxon>
        <taxon>Gunneridae</taxon>
        <taxon>Pentapetalae</taxon>
        <taxon>rosids</taxon>
        <taxon>malvids</taxon>
        <taxon>Malvales</taxon>
        <taxon>Malvaceae</taxon>
        <taxon>Malvoideae</taxon>
        <taxon>Gossypium</taxon>
    </lineage>
</organism>